<feature type="chain" id="PRO_5046910680" evidence="2">
    <location>
        <begin position="21"/>
        <end position="388"/>
    </location>
</feature>
<evidence type="ECO:0000256" key="1">
    <source>
        <dbReference type="SAM" id="MobiDB-lite"/>
    </source>
</evidence>
<organism evidence="3 4">
    <name type="scientific">Flaviflagellibacter deserti</name>
    <dbReference type="NCBI Taxonomy" id="2267266"/>
    <lineage>
        <taxon>Bacteria</taxon>
        <taxon>Pseudomonadati</taxon>
        <taxon>Pseudomonadota</taxon>
        <taxon>Alphaproteobacteria</taxon>
        <taxon>Hyphomicrobiales</taxon>
        <taxon>Flaviflagellibacter</taxon>
    </lineage>
</organism>
<feature type="signal peptide" evidence="2">
    <location>
        <begin position="1"/>
        <end position="20"/>
    </location>
</feature>
<dbReference type="PROSITE" id="PS51257">
    <property type="entry name" value="PROKAR_LIPOPROTEIN"/>
    <property type="match status" value="1"/>
</dbReference>
<protein>
    <submittedName>
        <fullName evidence="3">Alpha/beta hydrolase</fullName>
    </submittedName>
</protein>
<gene>
    <name evidence="3" type="ORF">ACFPFW_13810</name>
</gene>
<dbReference type="GO" id="GO:0016787">
    <property type="term" value="F:hydrolase activity"/>
    <property type="evidence" value="ECO:0007669"/>
    <property type="project" value="UniProtKB-KW"/>
</dbReference>
<dbReference type="PANTHER" id="PTHR36513:SF1">
    <property type="entry name" value="TRANSMEMBRANE PROTEIN"/>
    <property type="match status" value="1"/>
</dbReference>
<dbReference type="InterPro" id="IPR010297">
    <property type="entry name" value="DUF900_hydrolase"/>
</dbReference>
<dbReference type="Proteomes" id="UP001595796">
    <property type="component" value="Unassembled WGS sequence"/>
</dbReference>
<dbReference type="PANTHER" id="PTHR36513">
    <property type="entry name" value="ABC TRANSMEMBRANE TYPE-1 DOMAIN-CONTAINING PROTEIN"/>
    <property type="match status" value="1"/>
</dbReference>
<feature type="region of interest" description="Disordered" evidence="1">
    <location>
        <begin position="346"/>
        <end position="388"/>
    </location>
</feature>
<comment type="caution">
    <text evidence="3">The sequence shown here is derived from an EMBL/GenBank/DDBJ whole genome shotgun (WGS) entry which is preliminary data.</text>
</comment>
<dbReference type="Pfam" id="PF05990">
    <property type="entry name" value="DUF900"/>
    <property type="match status" value="1"/>
</dbReference>
<dbReference type="EMBL" id="JBHSJF010000006">
    <property type="protein sequence ID" value="MFC5069088.1"/>
    <property type="molecule type" value="Genomic_DNA"/>
</dbReference>
<evidence type="ECO:0000256" key="2">
    <source>
        <dbReference type="SAM" id="SignalP"/>
    </source>
</evidence>
<proteinExistence type="predicted"/>
<dbReference type="RefSeq" id="WP_379771167.1">
    <property type="nucleotide sequence ID" value="NZ_JBHSJF010000006.1"/>
</dbReference>
<keyword evidence="2" id="KW-0732">Signal</keyword>
<keyword evidence="3" id="KW-0378">Hydrolase</keyword>
<dbReference type="PIRSF" id="PIRSF033909">
    <property type="entry name" value="UCP033909"/>
    <property type="match status" value="1"/>
</dbReference>
<dbReference type="InterPro" id="IPR029058">
    <property type="entry name" value="AB_hydrolase_fold"/>
</dbReference>
<evidence type="ECO:0000313" key="3">
    <source>
        <dbReference type="EMBL" id="MFC5069088.1"/>
    </source>
</evidence>
<dbReference type="SUPFAM" id="SSF53474">
    <property type="entry name" value="alpha/beta-Hydrolases"/>
    <property type="match status" value="1"/>
</dbReference>
<keyword evidence="4" id="KW-1185">Reference proteome</keyword>
<feature type="compositionally biased region" description="Pro residues" evidence="1">
    <location>
        <begin position="374"/>
        <end position="388"/>
    </location>
</feature>
<evidence type="ECO:0000313" key="4">
    <source>
        <dbReference type="Proteomes" id="UP001595796"/>
    </source>
</evidence>
<reference evidence="4" key="1">
    <citation type="journal article" date="2019" name="Int. J. Syst. Evol. Microbiol.">
        <title>The Global Catalogue of Microorganisms (GCM) 10K type strain sequencing project: providing services to taxonomists for standard genome sequencing and annotation.</title>
        <authorList>
            <consortium name="The Broad Institute Genomics Platform"/>
            <consortium name="The Broad Institute Genome Sequencing Center for Infectious Disease"/>
            <person name="Wu L."/>
            <person name="Ma J."/>
        </authorList>
    </citation>
    <scope>NUCLEOTIDE SEQUENCE [LARGE SCALE GENOMIC DNA]</scope>
    <source>
        <strain evidence="4">CGMCC 1.16444</strain>
    </source>
</reference>
<dbReference type="InterPro" id="IPR014586">
    <property type="entry name" value="UCP033909"/>
</dbReference>
<name>A0ABV9Z5G1_9HYPH</name>
<accession>A0ABV9Z5G1</accession>
<feature type="compositionally biased region" description="Low complexity" evidence="1">
    <location>
        <begin position="357"/>
        <end position="373"/>
    </location>
</feature>
<dbReference type="Gene3D" id="3.40.50.1820">
    <property type="entry name" value="alpha/beta hydrolase"/>
    <property type="match status" value="1"/>
</dbReference>
<sequence length="388" mass="40930">MGLFRAVPLVAFLLAGCAGGPDLSGDQYPSDIARTGTLTAVTTRKPVGDGRVSPWFGPERGNPHIAEVRFDSPYKAGRFSTQAIGISDWKIQSVQQVASIAAAQPLDGGSQRDVLMYVHGFNESFADATLDAARLSDALHFRGNTVVFSWPSRNSVLDYMADRESAMWSRDALEDALDDLLTTPGVGRVNIVAHSMGGMVTVEALRQVVAHNGGATGKFGAIIFASPDIDVDSFSASVRRLGDLNRRMTVITSKDDRALAISASLAGGGRAGRVDKAKLEDLGIEVVDASGLSRGLIRHDLFLHDASVQKVIAQAIRDAGSQVSTGAVSSYPAPAITPAVPVAAQPQVQYQPPPAQTQPAVQPQQPMAQAQPPLQIPPPVEASPVPTQ</sequence>